<comment type="caution">
    <text evidence="1">The sequence shown here is derived from an EMBL/GenBank/DDBJ whole genome shotgun (WGS) entry which is preliminary data.</text>
</comment>
<accession>A0A396G9A6</accession>
<dbReference type="EMBL" id="PSQE01000010">
    <property type="protein sequence ID" value="RHN38476.1"/>
    <property type="molecule type" value="Genomic_DNA"/>
</dbReference>
<evidence type="ECO:0000313" key="2">
    <source>
        <dbReference type="Proteomes" id="UP000265566"/>
    </source>
</evidence>
<gene>
    <name evidence="1" type="ORF">MtrunA17_Chr0c02g0489681</name>
</gene>
<proteinExistence type="predicted"/>
<dbReference type="Proteomes" id="UP000265566">
    <property type="component" value="Unassembled WGS sequence"/>
</dbReference>
<name>A0A396G9A6_MEDTR</name>
<dbReference type="AlphaFoldDB" id="A0A396G9A6"/>
<evidence type="ECO:0000313" key="1">
    <source>
        <dbReference type="EMBL" id="RHN38476.1"/>
    </source>
</evidence>
<dbReference type="Gramene" id="rna50668">
    <property type="protein sequence ID" value="RHN38476.1"/>
    <property type="gene ID" value="gene50668"/>
</dbReference>
<organism evidence="1 2">
    <name type="scientific">Medicago truncatula</name>
    <name type="common">Barrel medic</name>
    <name type="synonym">Medicago tribuloides</name>
    <dbReference type="NCBI Taxonomy" id="3880"/>
    <lineage>
        <taxon>Eukaryota</taxon>
        <taxon>Viridiplantae</taxon>
        <taxon>Streptophyta</taxon>
        <taxon>Embryophyta</taxon>
        <taxon>Tracheophyta</taxon>
        <taxon>Spermatophyta</taxon>
        <taxon>Magnoliopsida</taxon>
        <taxon>eudicotyledons</taxon>
        <taxon>Gunneridae</taxon>
        <taxon>Pentapetalae</taxon>
        <taxon>rosids</taxon>
        <taxon>fabids</taxon>
        <taxon>Fabales</taxon>
        <taxon>Fabaceae</taxon>
        <taxon>Papilionoideae</taxon>
        <taxon>50 kb inversion clade</taxon>
        <taxon>NPAAA clade</taxon>
        <taxon>Hologalegina</taxon>
        <taxon>IRL clade</taxon>
        <taxon>Trifolieae</taxon>
        <taxon>Medicago</taxon>
    </lineage>
</organism>
<reference evidence="2" key="1">
    <citation type="journal article" date="2018" name="Nat. Plants">
        <title>Whole-genome landscape of Medicago truncatula symbiotic genes.</title>
        <authorList>
            <person name="Pecrix Y."/>
            <person name="Staton S.E."/>
            <person name="Sallet E."/>
            <person name="Lelandais-Briere C."/>
            <person name="Moreau S."/>
            <person name="Carrere S."/>
            <person name="Blein T."/>
            <person name="Jardinaud M.F."/>
            <person name="Latrasse D."/>
            <person name="Zouine M."/>
            <person name="Zahm M."/>
            <person name="Kreplak J."/>
            <person name="Mayjonade B."/>
            <person name="Satge C."/>
            <person name="Perez M."/>
            <person name="Cauet S."/>
            <person name="Marande W."/>
            <person name="Chantry-Darmon C."/>
            <person name="Lopez-Roques C."/>
            <person name="Bouchez O."/>
            <person name="Berard A."/>
            <person name="Debelle F."/>
            <person name="Munos S."/>
            <person name="Bendahmane A."/>
            <person name="Berges H."/>
            <person name="Niebel A."/>
            <person name="Buitink J."/>
            <person name="Frugier F."/>
            <person name="Benhamed M."/>
            <person name="Crespi M."/>
            <person name="Gouzy J."/>
            <person name="Gamas P."/>
        </authorList>
    </citation>
    <scope>NUCLEOTIDE SEQUENCE [LARGE SCALE GENOMIC DNA]</scope>
    <source>
        <strain evidence="2">cv. Jemalong A17</strain>
    </source>
</reference>
<protein>
    <submittedName>
        <fullName evidence="1">Uncharacterized protein</fullName>
    </submittedName>
</protein>
<sequence length="87" mass="10297">MWNIVKREILAQRKYSNLHNPITTESYQPTKSQLKQDNSIDQFFERQKIIDKGVYEEFAAILKREMRYASDSTFMFGLPSNSTNDDK</sequence>